<evidence type="ECO:0000313" key="2">
    <source>
        <dbReference type="EMBL" id="KAG6585947.1"/>
    </source>
</evidence>
<comment type="caution">
    <text evidence="2">The sequence shown here is derived from an EMBL/GenBank/DDBJ whole genome shotgun (WGS) entry which is preliminary data.</text>
</comment>
<proteinExistence type="predicted"/>
<gene>
    <name evidence="2" type="ORF">SDJN03_18680</name>
</gene>
<reference evidence="2 3" key="1">
    <citation type="journal article" date="2021" name="Hortic Res">
        <title>The domestication of Cucurbita argyrosperma as revealed by the genome of its wild relative.</title>
        <authorList>
            <person name="Barrera-Redondo J."/>
            <person name="Sanchez-de la Vega G."/>
            <person name="Aguirre-Liguori J.A."/>
            <person name="Castellanos-Morales G."/>
            <person name="Gutierrez-Guerrero Y.T."/>
            <person name="Aguirre-Dugua X."/>
            <person name="Aguirre-Planter E."/>
            <person name="Tenaillon M.I."/>
            <person name="Lira-Saade R."/>
            <person name="Eguiarte L.E."/>
        </authorList>
    </citation>
    <scope>NUCLEOTIDE SEQUENCE [LARGE SCALE GENOMIC DNA]</scope>
    <source>
        <strain evidence="2">JBR-2021</strain>
    </source>
</reference>
<name>A0AAV6MSB9_9ROSI</name>
<evidence type="ECO:0000313" key="3">
    <source>
        <dbReference type="Proteomes" id="UP000685013"/>
    </source>
</evidence>
<accession>A0AAV6MSB9</accession>
<keyword evidence="1" id="KW-0732">Signal</keyword>
<protein>
    <submittedName>
        <fullName evidence="2">Uncharacterized protein</fullName>
    </submittedName>
</protein>
<dbReference type="EMBL" id="JAGKQH010000012">
    <property type="protein sequence ID" value="KAG6585947.1"/>
    <property type="molecule type" value="Genomic_DNA"/>
</dbReference>
<organism evidence="2 3">
    <name type="scientific">Cucurbita argyrosperma subsp. sororia</name>
    <dbReference type="NCBI Taxonomy" id="37648"/>
    <lineage>
        <taxon>Eukaryota</taxon>
        <taxon>Viridiplantae</taxon>
        <taxon>Streptophyta</taxon>
        <taxon>Embryophyta</taxon>
        <taxon>Tracheophyta</taxon>
        <taxon>Spermatophyta</taxon>
        <taxon>Magnoliopsida</taxon>
        <taxon>eudicotyledons</taxon>
        <taxon>Gunneridae</taxon>
        <taxon>Pentapetalae</taxon>
        <taxon>rosids</taxon>
        <taxon>fabids</taxon>
        <taxon>Cucurbitales</taxon>
        <taxon>Cucurbitaceae</taxon>
        <taxon>Cucurbiteae</taxon>
        <taxon>Cucurbita</taxon>
    </lineage>
</organism>
<feature type="signal peptide" evidence="1">
    <location>
        <begin position="1"/>
        <end position="19"/>
    </location>
</feature>
<dbReference type="Proteomes" id="UP000685013">
    <property type="component" value="Chromosome 12"/>
</dbReference>
<dbReference type="AlphaFoldDB" id="A0AAV6MSB9"/>
<keyword evidence="3" id="KW-1185">Reference proteome</keyword>
<sequence>MATKYAYLGFALFPGLALAALSLDSVPAGYKEQEVKIELVGKAFRGGKRGDRPGFDTCLVGAVGSCLEDLYWLVDLLGVFGDIDPEVCACSRLIEHCINRTQVKGRRCSQLPCSRFGLLRSDS</sequence>
<evidence type="ECO:0000256" key="1">
    <source>
        <dbReference type="SAM" id="SignalP"/>
    </source>
</evidence>
<feature type="non-terminal residue" evidence="2">
    <location>
        <position position="1"/>
    </location>
</feature>
<feature type="chain" id="PRO_5043349854" evidence="1">
    <location>
        <begin position="20"/>
        <end position="123"/>
    </location>
</feature>